<comment type="caution">
    <text evidence="1">The sequence shown here is derived from an EMBL/GenBank/DDBJ whole genome shotgun (WGS) entry which is preliminary data.</text>
</comment>
<organism evidence="1 2">
    <name type="scientific">Citrus sinensis</name>
    <name type="common">Sweet orange</name>
    <name type="synonym">Citrus aurantium var. sinensis</name>
    <dbReference type="NCBI Taxonomy" id="2711"/>
    <lineage>
        <taxon>Eukaryota</taxon>
        <taxon>Viridiplantae</taxon>
        <taxon>Streptophyta</taxon>
        <taxon>Embryophyta</taxon>
        <taxon>Tracheophyta</taxon>
        <taxon>Spermatophyta</taxon>
        <taxon>Magnoliopsida</taxon>
        <taxon>eudicotyledons</taxon>
        <taxon>Gunneridae</taxon>
        <taxon>Pentapetalae</taxon>
        <taxon>rosids</taxon>
        <taxon>malvids</taxon>
        <taxon>Sapindales</taxon>
        <taxon>Rutaceae</taxon>
        <taxon>Aurantioideae</taxon>
        <taxon>Citrus</taxon>
    </lineage>
</organism>
<dbReference type="EMBL" id="CM039170">
    <property type="protein sequence ID" value="KAH9800271.1"/>
    <property type="molecule type" value="Genomic_DNA"/>
</dbReference>
<reference evidence="2" key="1">
    <citation type="journal article" date="2023" name="Hortic. Res.">
        <title>A chromosome-level phased genome enabling allele-level studies in sweet orange: a case study on citrus Huanglongbing tolerance.</title>
        <authorList>
            <person name="Wu B."/>
            <person name="Yu Q."/>
            <person name="Deng Z."/>
            <person name="Duan Y."/>
            <person name="Luo F."/>
            <person name="Gmitter F. Jr."/>
        </authorList>
    </citation>
    <scope>NUCLEOTIDE SEQUENCE [LARGE SCALE GENOMIC DNA]</scope>
    <source>
        <strain evidence="2">cv. Valencia</strain>
    </source>
</reference>
<proteinExistence type="predicted"/>
<accession>A0ACB8NR94</accession>
<keyword evidence="2" id="KW-1185">Reference proteome</keyword>
<sequence>MRRCEAISLKSEEDDMIDFAGKMKAKGEKIAAHCLIGKIYHTRGVSREGLRAAMQQVWRSVKEVKVESMGENIFIFKFASEGEKKRILHGGPWHFNNWLMVLTEPTGVGDIKQQTFTHTLFWVQIHNAPIMCIDKDIMKEIGQKIGKVEEVETDETGECLGSFARVRISIDITQPLKKRLLLKLKDERRISLRVAYEKLPEFCLCCGLIGHQYKECLDYGGQPKEELAYGAWIKALTRMEKAKQKINHDHEIGRQKSSSVTLENQEQLVQKQMETGQGKPSVDGGNGLTQLQTGHSTMPMEISQVEGSALGSLMKMGETDLQKGTDCIKGAEIASRELLLGKMSTVAGTYGQDGRENDMVIENENMGTVGLDGSKKDMAHPPKTNEVKMAGKVAKLRFSQSSFTKKAGEATESGEDDHTTSIASITAGLVPSPADSHEDNKLERSGFEESPNAPSFGKNSPPAQGSTVVSLRN</sequence>
<dbReference type="Proteomes" id="UP000829398">
    <property type="component" value="Chromosome 1"/>
</dbReference>
<name>A0ACB8NR94_CITSI</name>
<gene>
    <name evidence="1" type="ORF">KPL71_000598</name>
</gene>
<protein>
    <submittedName>
        <fullName evidence="1">Zinc knuckle protein</fullName>
    </submittedName>
</protein>
<evidence type="ECO:0000313" key="1">
    <source>
        <dbReference type="EMBL" id="KAH9800271.1"/>
    </source>
</evidence>
<evidence type="ECO:0000313" key="2">
    <source>
        <dbReference type="Proteomes" id="UP000829398"/>
    </source>
</evidence>